<dbReference type="InterPro" id="IPR050857">
    <property type="entry name" value="D-2-hydroxyacid_DH"/>
</dbReference>
<evidence type="ECO:0000256" key="4">
    <source>
        <dbReference type="RuleBase" id="RU003719"/>
    </source>
</evidence>
<organism evidence="7 8">
    <name type="scientific">Shouchella xiaoxiensis</name>
    <dbReference type="NCBI Taxonomy" id="766895"/>
    <lineage>
        <taxon>Bacteria</taxon>
        <taxon>Bacillati</taxon>
        <taxon>Bacillota</taxon>
        <taxon>Bacilli</taxon>
        <taxon>Bacillales</taxon>
        <taxon>Bacillaceae</taxon>
        <taxon>Shouchella</taxon>
    </lineage>
</organism>
<evidence type="ECO:0000313" key="8">
    <source>
        <dbReference type="Proteomes" id="UP001179280"/>
    </source>
</evidence>
<evidence type="ECO:0000256" key="3">
    <source>
        <dbReference type="ARBA" id="ARBA00023027"/>
    </source>
</evidence>
<dbReference type="PANTHER" id="PTHR42789">
    <property type="entry name" value="D-ISOMER SPECIFIC 2-HYDROXYACID DEHYDROGENASE FAMILY PROTEIN (AFU_ORTHOLOGUE AFUA_6G10090)"/>
    <property type="match status" value="1"/>
</dbReference>
<evidence type="ECO:0000259" key="5">
    <source>
        <dbReference type="Pfam" id="PF00389"/>
    </source>
</evidence>
<dbReference type="InterPro" id="IPR036291">
    <property type="entry name" value="NAD(P)-bd_dom_sf"/>
</dbReference>
<dbReference type="PANTHER" id="PTHR42789:SF1">
    <property type="entry name" value="D-ISOMER SPECIFIC 2-HYDROXYACID DEHYDROGENASE FAMILY PROTEIN (AFU_ORTHOLOGUE AFUA_6G10090)"/>
    <property type="match status" value="1"/>
</dbReference>
<dbReference type="EMBL" id="JAFBCV010000017">
    <property type="protein sequence ID" value="MBM7840838.1"/>
    <property type="molecule type" value="Genomic_DNA"/>
</dbReference>
<dbReference type="Gene3D" id="3.40.50.720">
    <property type="entry name" value="NAD(P)-binding Rossmann-like Domain"/>
    <property type="match status" value="2"/>
</dbReference>
<keyword evidence="3" id="KW-0520">NAD</keyword>
<evidence type="ECO:0000313" key="7">
    <source>
        <dbReference type="EMBL" id="MBM7840838.1"/>
    </source>
</evidence>
<proteinExistence type="inferred from homology"/>
<dbReference type="InterPro" id="IPR006140">
    <property type="entry name" value="D-isomer_DH_NAD-bd"/>
</dbReference>
<dbReference type="EC" id="1.1.1.95" evidence="7"/>
<name>A0ABS2SZ89_9BACI</name>
<keyword evidence="2 4" id="KW-0560">Oxidoreductase</keyword>
<dbReference type="SUPFAM" id="SSF52283">
    <property type="entry name" value="Formate/glycerate dehydrogenase catalytic domain-like"/>
    <property type="match status" value="1"/>
</dbReference>
<comment type="caution">
    <text evidence="7">The sequence shown here is derived from an EMBL/GenBank/DDBJ whole genome shotgun (WGS) entry which is preliminary data.</text>
</comment>
<protein>
    <submittedName>
        <fullName evidence="7">D-3-phosphoglycerate dehydrogenase</fullName>
        <ecNumber evidence="7">1.1.1.95</ecNumber>
    </submittedName>
</protein>
<dbReference type="InterPro" id="IPR006139">
    <property type="entry name" value="D-isomer_2_OHA_DH_cat_dom"/>
</dbReference>
<dbReference type="CDD" id="cd12171">
    <property type="entry name" value="2-Hacid_dh_10"/>
    <property type="match status" value="1"/>
</dbReference>
<dbReference type="Proteomes" id="UP001179280">
    <property type="component" value="Unassembled WGS sequence"/>
</dbReference>
<dbReference type="SUPFAM" id="SSF51735">
    <property type="entry name" value="NAD(P)-binding Rossmann-fold domains"/>
    <property type="match status" value="1"/>
</dbReference>
<feature type="domain" description="D-isomer specific 2-hydroxyacid dehydrogenase NAD-binding" evidence="6">
    <location>
        <begin position="135"/>
        <end position="309"/>
    </location>
</feature>
<comment type="similarity">
    <text evidence="1 4">Belongs to the D-isomer specific 2-hydroxyacid dehydrogenase family.</text>
</comment>
<sequence>MKQTCLAIADLFIPAEMMAEGLQALEEAGIDVTVKQWHHNSLEELQQANLAIEQGGSEAVFLPDNLLEDIEHYDIIITQFAPINRHVIEAATKATLIGVLRGGTENVYLKKAQERGITVLNTPGRNARSVAEFTVGLLFAEMRNIARSHAAMQAGNWRKDFPNSATVPELEGRTIGLVGFGHVGQLVGKFLQGFDARIVFFDPYFNGVTSFEQVDLNTLLHEADVVSLHGRLTEETAGMIGARELTQMKQTAILINTARSGLVKEPDLIHALQTNEIAGAAIDTFDQEPLEADSPFLKLDNVTVTSHMAGSTADAFRNTPKKLAIRVLKWLNQA</sequence>
<dbReference type="Pfam" id="PF00389">
    <property type="entry name" value="2-Hacid_dh"/>
    <property type="match status" value="1"/>
</dbReference>
<dbReference type="GO" id="GO:0004617">
    <property type="term" value="F:phosphoglycerate dehydrogenase activity"/>
    <property type="evidence" value="ECO:0007669"/>
    <property type="project" value="UniProtKB-EC"/>
</dbReference>
<evidence type="ECO:0000256" key="1">
    <source>
        <dbReference type="ARBA" id="ARBA00005854"/>
    </source>
</evidence>
<dbReference type="RefSeq" id="WP_204468684.1">
    <property type="nucleotide sequence ID" value="NZ_JAFBCV010000017.1"/>
</dbReference>
<evidence type="ECO:0000256" key="2">
    <source>
        <dbReference type="ARBA" id="ARBA00023002"/>
    </source>
</evidence>
<accession>A0ABS2SZ89</accession>
<feature type="domain" description="D-isomer specific 2-hydroxyacid dehydrogenase catalytic" evidence="5">
    <location>
        <begin position="42"/>
        <end position="331"/>
    </location>
</feature>
<gene>
    <name evidence="7" type="ORF">JOC54_004131</name>
</gene>
<evidence type="ECO:0000259" key="6">
    <source>
        <dbReference type="Pfam" id="PF02826"/>
    </source>
</evidence>
<keyword evidence="8" id="KW-1185">Reference proteome</keyword>
<dbReference type="Pfam" id="PF02826">
    <property type="entry name" value="2-Hacid_dh_C"/>
    <property type="match status" value="1"/>
</dbReference>
<reference evidence="7" key="1">
    <citation type="submission" date="2021-01" db="EMBL/GenBank/DDBJ databases">
        <title>Genomic Encyclopedia of Type Strains, Phase IV (KMG-IV): sequencing the most valuable type-strain genomes for metagenomic binning, comparative biology and taxonomic classification.</title>
        <authorList>
            <person name="Goeker M."/>
        </authorList>
    </citation>
    <scope>NUCLEOTIDE SEQUENCE</scope>
    <source>
        <strain evidence="7">DSM 21943</strain>
    </source>
</reference>